<protein>
    <submittedName>
        <fullName evidence="1">Uncharacterized protein</fullName>
    </submittedName>
</protein>
<dbReference type="Proteomes" id="UP000821845">
    <property type="component" value="Chromosome 9"/>
</dbReference>
<proteinExistence type="predicted"/>
<sequence>MDLLLSQSEQASDQSLFSQKTDTISEAYSTCSPADTLSVGETVQKLSHSSQASQHPIDETTDERLQVIPEREESSPQEGGLEGPRVPESPQTKHADSATSNVQGDFGEKAADTSAAENIPREDAQNAEANDGSILKTKDSGIYSERRNSNVPIDDDASDNSVELPASALSENNHRRRRARLLDDSDDDDMTSDPRVPESKITGNDTEQVDSAVPDSSNLNDNLEVPSAASGNDTAKKPRRIRVLDDSDDDSASEPMPRGVVASTNSDAVRGDESDAGAGQSLSELCRRIGDSSDDEAVDDVSGDASGGDAVDNETSNGPWGSGEDSGATGDVKKKERAGRKSAKKAMEELKQIYSTSQRMARERQMSLPYHEPERLSLKDFLQQRRSAGSESNSTSKKDETTAAVIPSSSTDLLLDDLPAVLNAPDGVDDQKCSEEPEMIEVTPAEKQPAETSSPPSSKEKVEMQQLSARRRRNLEAIAAGIVPRLSKEPVILLSDGNDDLPKGVDHLLKRLVKHTKVDEAKKKKESVKANTIVVPGFIEECPISQKGVSQLSVLKEKLLSKVRQQRNRSREQRYLQQCLDNEELPPDAVHSDDAPKSPLALAEELDEEENDFSDGDTSSGGEEEEQDADNSDDEDVVPKHKKRAKRVNPLSDDEDQDDTEETKKAPMENVEDEDEDSIGELHLEMPAFLDAEDNIDQPEGDEDYTESFLDSSQVPSSQKTAHTPLLQKSGAVRSFQPDEIDLFSPLTGLPRTQSKTNTPQQETASASSSFQESPMGTCVSRPLSLAFSPLAGTAGALTACRSLRRQFSEDCPKPWEGGTPAPVNPSQDMDELVGLCSGSFGARLQDFFEDEAELSGSDVGSDGEDDDDDEEAVLADLIAAENGKEDEDKIREEIGRFHFKQLLDEDKRELKIYQELLLEDGDLHSDGAGRQRQFRWRNSGTDDLDQQPGSEGEEEAHNETEQEADTTWRLQRLERRRWLQEQESSQNPDIHESASFSEQDSLLRAPTVIAKQDLKFSNKPARKKKAMCGSFLKLDSGVLGRIAERIKVAPPTEVEGSVTTKNFVFRAAEEKPQKKRPAADQPSQESKKPKLVKLSEKKELKISVFNFM</sequence>
<organism evidence="1 2">
    <name type="scientific">Hyalomma asiaticum</name>
    <name type="common">Tick</name>
    <dbReference type="NCBI Taxonomy" id="266040"/>
    <lineage>
        <taxon>Eukaryota</taxon>
        <taxon>Metazoa</taxon>
        <taxon>Ecdysozoa</taxon>
        <taxon>Arthropoda</taxon>
        <taxon>Chelicerata</taxon>
        <taxon>Arachnida</taxon>
        <taxon>Acari</taxon>
        <taxon>Parasitiformes</taxon>
        <taxon>Ixodida</taxon>
        <taxon>Ixodoidea</taxon>
        <taxon>Ixodidae</taxon>
        <taxon>Hyalomminae</taxon>
        <taxon>Hyalomma</taxon>
    </lineage>
</organism>
<keyword evidence="2" id="KW-1185">Reference proteome</keyword>
<gene>
    <name evidence="1" type="ORF">HPB50_020498</name>
</gene>
<evidence type="ECO:0000313" key="2">
    <source>
        <dbReference type="Proteomes" id="UP000821845"/>
    </source>
</evidence>
<name>A0ACB7RMA1_HYAAI</name>
<reference evidence="1" key="1">
    <citation type="submission" date="2020-05" db="EMBL/GenBank/DDBJ databases">
        <title>Large-scale comparative analyses of tick genomes elucidate their genetic diversity and vector capacities.</title>
        <authorList>
            <person name="Jia N."/>
            <person name="Wang J."/>
            <person name="Shi W."/>
            <person name="Du L."/>
            <person name="Sun Y."/>
            <person name="Zhan W."/>
            <person name="Jiang J."/>
            <person name="Wang Q."/>
            <person name="Zhang B."/>
            <person name="Ji P."/>
            <person name="Sakyi L.B."/>
            <person name="Cui X."/>
            <person name="Yuan T."/>
            <person name="Jiang B."/>
            <person name="Yang W."/>
            <person name="Lam T.T.-Y."/>
            <person name="Chang Q."/>
            <person name="Ding S."/>
            <person name="Wang X."/>
            <person name="Zhu J."/>
            <person name="Ruan X."/>
            <person name="Zhao L."/>
            <person name="Wei J."/>
            <person name="Que T."/>
            <person name="Du C."/>
            <person name="Cheng J."/>
            <person name="Dai P."/>
            <person name="Han X."/>
            <person name="Huang E."/>
            <person name="Gao Y."/>
            <person name="Liu J."/>
            <person name="Shao H."/>
            <person name="Ye R."/>
            <person name="Li L."/>
            <person name="Wei W."/>
            <person name="Wang X."/>
            <person name="Wang C."/>
            <person name="Yang T."/>
            <person name="Huo Q."/>
            <person name="Li W."/>
            <person name="Guo W."/>
            <person name="Chen H."/>
            <person name="Zhou L."/>
            <person name="Ni X."/>
            <person name="Tian J."/>
            <person name="Zhou Y."/>
            <person name="Sheng Y."/>
            <person name="Liu T."/>
            <person name="Pan Y."/>
            <person name="Xia L."/>
            <person name="Li J."/>
            <person name="Zhao F."/>
            <person name="Cao W."/>
        </authorList>
    </citation>
    <scope>NUCLEOTIDE SEQUENCE</scope>
    <source>
        <strain evidence="1">Hyas-2018</strain>
    </source>
</reference>
<accession>A0ACB7RMA1</accession>
<comment type="caution">
    <text evidence="1">The sequence shown here is derived from an EMBL/GenBank/DDBJ whole genome shotgun (WGS) entry which is preliminary data.</text>
</comment>
<dbReference type="EMBL" id="CM023489">
    <property type="protein sequence ID" value="KAH6922994.1"/>
    <property type="molecule type" value="Genomic_DNA"/>
</dbReference>
<evidence type="ECO:0000313" key="1">
    <source>
        <dbReference type="EMBL" id="KAH6922994.1"/>
    </source>
</evidence>